<evidence type="ECO:0000256" key="1">
    <source>
        <dbReference type="SAM" id="MobiDB-lite"/>
    </source>
</evidence>
<dbReference type="InterPro" id="IPR042201">
    <property type="entry name" value="FH2_Formin_sf"/>
</dbReference>
<dbReference type="GO" id="GO:0071203">
    <property type="term" value="C:WASH complex"/>
    <property type="evidence" value="ECO:0007669"/>
    <property type="project" value="InterPro"/>
</dbReference>
<dbReference type="InterPro" id="IPR019309">
    <property type="entry name" value="WASHC3"/>
</dbReference>
<evidence type="ECO:0000259" key="2">
    <source>
        <dbReference type="PROSITE" id="PS51444"/>
    </source>
</evidence>
<feature type="region of interest" description="Disordered" evidence="1">
    <location>
        <begin position="152"/>
        <end position="211"/>
    </location>
</feature>
<dbReference type="InterPro" id="IPR051144">
    <property type="entry name" value="Formin_homology_domain"/>
</dbReference>
<name>A0AAV1URF6_9STRA</name>
<dbReference type="Gene3D" id="1.20.58.2220">
    <property type="entry name" value="Formin, FH2 domain"/>
    <property type="match status" value="1"/>
</dbReference>
<comment type="caution">
    <text evidence="3">The sequence shown here is derived from an EMBL/GenBank/DDBJ whole genome shotgun (WGS) entry which is preliminary data.</text>
</comment>
<evidence type="ECO:0000313" key="4">
    <source>
        <dbReference type="Proteomes" id="UP001162060"/>
    </source>
</evidence>
<sequence>MAPSFISMLMTHNSSETRDLLTATPAATTRTSPKDSDVRLPHLTPGHSVRSDEVQFGLPVFKHVSSDQPTQVGAEAEPTQADGTFHWDNRQKVQDFFRHTDSPGHGFYETRTGHIRDQKKHFAELPDEKDVHQDDGAIDIRTFVLQTNAGECRKSGATSSTSSEDFNQPDEGRGPIASSRGRLHSTLEDLLTRQEGEGGESEESISLRREEERRRRYDSFDILADVRLEDEESDILMDDVDSVDSVDLVDWTSPRSPTYSDDFFYGGELLEMLSQRHMPVGIARHASVADMLANRAFVTPNEGTDGEQKWMQLRPEESARQRTEETGAMLTRPKDLASDRNSILAEMLATRNASPTASLRKVSFDDKTTSEVIPVEEEAEMPSAMHETLRASKIDPLAAMLAKRHAPSPPARGGANEELSRAAHPAITKQCEQAPAAIAGANGSSAEMDQILLKDHPVYQKYFKMLAVGLPSAVVKHKMQSESVDPAILDMDPSKPLPQTVGGRVLDEKDELAYQAQLKEYEAKHGKYSQMVKVGLPVAVVEHKMRMDGVDPAWLHGPPKRPEPKAAATSEVTEEKRAAHRKKYHKYFQMLRMGLPRGAVEQKMRMAGLDPMELNGPREGASPAARPKESLKRKNSIRKKLHWEGKNHRPRRDSLWGGDSMEETKEQVQISDESRAMLEKLFVKDLTESKKPDLSAKSDGAIATKKKAMVQLIDMKKSQNIAITLARVKLTFSELKREILAMNTDVLSPSQVRSLMDMWPDRKEMEAIEAFEGDLATIGTAEQFLVEVRSVPRFHEKLACLVYKQEFSSRSLELRESLDLVTRGVYQVCSSAELRQLFIYILQIGNLLNFGGDNKQKGVNAFSLSSLVKFSQTKAFVGGTTFLQYVVQSIERDVPHLAQFDKDIDLISKCSNVAYASLASEKNGLEVGLQKVLCEAESAGKEAMVANNDSLIQFCKEAKTELSILQGLLDKLDAAKAHFLEYFEEEDTEEELDVLLSHIANFTTEYRREHSKYLANLKKDTTTKSLSCKNPLDTVEPKQELKAPDSKKTQDIELPQGETGHHSHNEAAHPHQTAMPPQIDHPQSVRRIHHARVPHLETISQHDNMDGVSLATPGVPRTSVVSSGEL</sequence>
<dbReference type="SUPFAM" id="SSF101447">
    <property type="entry name" value="Formin homology 2 domain (FH2 domain)"/>
    <property type="match status" value="1"/>
</dbReference>
<feature type="compositionally biased region" description="Basic and acidic residues" evidence="1">
    <location>
        <begin position="185"/>
        <end position="196"/>
    </location>
</feature>
<dbReference type="PROSITE" id="PS51444">
    <property type="entry name" value="FH2"/>
    <property type="match status" value="1"/>
</dbReference>
<feature type="region of interest" description="Disordered" evidence="1">
    <location>
        <begin position="553"/>
        <end position="579"/>
    </location>
</feature>
<dbReference type="AlphaFoldDB" id="A0AAV1URF6"/>
<feature type="compositionally biased region" description="Polar residues" evidence="1">
    <location>
        <begin position="156"/>
        <end position="166"/>
    </location>
</feature>
<feature type="compositionally biased region" description="Basic residues" evidence="1">
    <location>
        <begin position="1084"/>
        <end position="1093"/>
    </location>
</feature>
<dbReference type="Pfam" id="PF10152">
    <property type="entry name" value="CCDC53"/>
    <property type="match status" value="3"/>
</dbReference>
<feature type="compositionally biased region" description="Basic and acidic residues" evidence="1">
    <location>
        <begin position="1035"/>
        <end position="1051"/>
    </location>
</feature>
<feature type="region of interest" description="Disordered" evidence="1">
    <location>
        <begin position="1024"/>
        <end position="1126"/>
    </location>
</feature>
<feature type="region of interest" description="Disordered" evidence="1">
    <location>
        <begin position="613"/>
        <end position="635"/>
    </location>
</feature>
<proteinExistence type="predicted"/>
<dbReference type="Proteomes" id="UP001162060">
    <property type="component" value="Unassembled WGS sequence"/>
</dbReference>
<organism evidence="3 4">
    <name type="scientific">Peronospora matthiolae</name>
    <dbReference type="NCBI Taxonomy" id="2874970"/>
    <lineage>
        <taxon>Eukaryota</taxon>
        <taxon>Sar</taxon>
        <taxon>Stramenopiles</taxon>
        <taxon>Oomycota</taxon>
        <taxon>Peronosporomycetes</taxon>
        <taxon>Peronosporales</taxon>
        <taxon>Peronosporaceae</taxon>
        <taxon>Peronospora</taxon>
    </lineage>
</organism>
<dbReference type="SMART" id="SM00498">
    <property type="entry name" value="FH2"/>
    <property type="match status" value="1"/>
</dbReference>
<feature type="compositionally biased region" description="Basic and acidic residues" evidence="1">
    <location>
        <begin position="1059"/>
        <end position="1069"/>
    </location>
</feature>
<dbReference type="InterPro" id="IPR015425">
    <property type="entry name" value="FH2_Formin"/>
</dbReference>
<dbReference type="EMBL" id="CAKLBY020000226">
    <property type="protein sequence ID" value="CAK7937156.1"/>
    <property type="molecule type" value="Genomic_DNA"/>
</dbReference>
<reference evidence="3" key="1">
    <citation type="submission" date="2024-01" db="EMBL/GenBank/DDBJ databases">
        <authorList>
            <person name="Webb A."/>
        </authorList>
    </citation>
    <scope>NUCLEOTIDE SEQUENCE</scope>
    <source>
        <strain evidence="3">Pm1</strain>
    </source>
</reference>
<protein>
    <recommendedName>
        <fullName evidence="2">FH2 domain-containing protein</fullName>
    </recommendedName>
</protein>
<feature type="domain" description="FH2" evidence="2">
    <location>
        <begin position="628"/>
        <end position="1032"/>
    </location>
</feature>
<dbReference type="Pfam" id="PF02181">
    <property type="entry name" value="FH2"/>
    <property type="match status" value="1"/>
</dbReference>
<evidence type="ECO:0000313" key="3">
    <source>
        <dbReference type="EMBL" id="CAK7937156.1"/>
    </source>
</evidence>
<dbReference type="PANTHER" id="PTHR45733:SF8">
    <property type="entry name" value="FORMIN-J"/>
    <property type="match status" value="1"/>
</dbReference>
<gene>
    <name evidence="3" type="ORF">PM001_LOCUS22306</name>
</gene>
<dbReference type="PANTHER" id="PTHR45733">
    <property type="entry name" value="FORMIN-J"/>
    <property type="match status" value="1"/>
</dbReference>
<accession>A0AAV1URF6</accession>